<dbReference type="AlphaFoldDB" id="A0A2S7K325"/>
<evidence type="ECO:0000259" key="2">
    <source>
        <dbReference type="PROSITE" id="PS50125"/>
    </source>
</evidence>
<dbReference type="PANTHER" id="PTHR43081">
    <property type="entry name" value="ADENYLATE CYCLASE, TERMINAL-DIFFERENTIATION SPECIFIC-RELATED"/>
    <property type="match status" value="1"/>
</dbReference>
<sequence length="747" mass="80622">MGRHHLGPRIAGLVGAVLALALVFNDPALVNIARDRVFDQFQRLAPRDYDADPVRVVEIDDAALEKYGQWPWPRHRFATIIDKLNEAGAASIVFDVILAEPDRTSPGNVAKSWLDSPVLAPIVAELGASDLAAVDHDRRFAAALASAPTVLHLTARAGASDGGCPPALGASRVQGMPASDLARVAPSFRQVVPPLKMFREAASGEGFARAGLAEDAIVRSVPLIALACDGTEVYPSLALEAIRVAAPKLDPQYATPAFVKAAQNGQCRAHVTGIARQSVSEVVMCRLHFPTTEDGQLWVHYSRPDSVAKRRLSVVDILEGDPSDIADAVKGRIVMIGASAEGLRDVLVTPLGDERPGVHIHAEVIEQALAGKTLFRAWDLMRPIEIGLAAIVSLMILLFLPRLSAAAGFGIWAVLTAALFGGAFYAFQSSRLLIDPVTPGLVVTAAFVPAFVVMFQQEQLARRFIRGAFGKFLSPLLLERLERDPTLLKLEGEQREITAFFSDIRGFTSISEQLTPQQVTAMLNQYFTQMTRIVVVHKGLVDKYMGDGLAAMWNAPIDVADHPAEAARAALDMMKALDKLNDGWRSTKELPVPEIRIGIGLHVDEARVGNFGSEDKLEYSMLGDMVNLTSRLESLTKQYGVPIIISAEMRQRIPDFAAVPLGAFTVKGRSDPTVIFALAGDEALAASPAFQQFRRAFEAGILALEEGDAYGALEHFGACGQGETYGFDDAIAFFVAKAEAMRHQGQS</sequence>
<dbReference type="Proteomes" id="UP000239504">
    <property type="component" value="Unassembled WGS sequence"/>
</dbReference>
<accession>A0A2S7K325</accession>
<feature type="transmembrane region" description="Helical" evidence="1">
    <location>
        <begin position="380"/>
        <end position="400"/>
    </location>
</feature>
<name>A0A2S7K325_9PROT</name>
<keyword evidence="1" id="KW-0472">Membrane</keyword>
<feature type="transmembrane region" description="Helical" evidence="1">
    <location>
        <begin position="407"/>
        <end position="427"/>
    </location>
</feature>
<dbReference type="InterPro" id="IPR007890">
    <property type="entry name" value="CHASE2"/>
</dbReference>
<dbReference type="EMBL" id="PJCH01000011">
    <property type="protein sequence ID" value="PQA86848.1"/>
    <property type="molecule type" value="Genomic_DNA"/>
</dbReference>
<dbReference type="PANTHER" id="PTHR43081:SF1">
    <property type="entry name" value="ADENYLATE CYCLASE, TERMINAL-DIFFERENTIATION SPECIFIC"/>
    <property type="match status" value="1"/>
</dbReference>
<dbReference type="PROSITE" id="PS50125">
    <property type="entry name" value="GUANYLATE_CYCLASE_2"/>
    <property type="match status" value="1"/>
</dbReference>
<keyword evidence="1" id="KW-1133">Transmembrane helix</keyword>
<reference evidence="3 4" key="1">
    <citation type="submission" date="2017-12" db="EMBL/GenBank/DDBJ databases">
        <authorList>
            <person name="Hurst M.R.H."/>
        </authorList>
    </citation>
    <scope>NUCLEOTIDE SEQUENCE [LARGE SCALE GENOMIC DNA]</scope>
    <source>
        <strain evidence="3 4">SY-3-19</strain>
    </source>
</reference>
<keyword evidence="4" id="KW-1185">Reference proteome</keyword>
<dbReference type="GO" id="GO:0004016">
    <property type="term" value="F:adenylate cyclase activity"/>
    <property type="evidence" value="ECO:0007669"/>
    <property type="project" value="UniProtKB-ARBA"/>
</dbReference>
<dbReference type="InterPro" id="IPR001054">
    <property type="entry name" value="A/G_cyclase"/>
</dbReference>
<evidence type="ECO:0000256" key="1">
    <source>
        <dbReference type="SAM" id="Phobius"/>
    </source>
</evidence>
<evidence type="ECO:0000313" key="4">
    <source>
        <dbReference type="Proteomes" id="UP000239504"/>
    </source>
</evidence>
<comment type="caution">
    <text evidence="3">The sequence shown here is derived from an EMBL/GenBank/DDBJ whole genome shotgun (WGS) entry which is preliminary data.</text>
</comment>
<feature type="domain" description="Guanylate cyclase" evidence="2">
    <location>
        <begin position="498"/>
        <end position="633"/>
    </location>
</feature>
<dbReference type="InterPro" id="IPR050697">
    <property type="entry name" value="Adenylyl/Guanylyl_Cyclase_3/4"/>
</dbReference>
<keyword evidence="1" id="KW-0812">Transmembrane</keyword>
<evidence type="ECO:0000313" key="3">
    <source>
        <dbReference type="EMBL" id="PQA86848.1"/>
    </source>
</evidence>
<dbReference type="SMART" id="SM00044">
    <property type="entry name" value="CYCc"/>
    <property type="match status" value="1"/>
</dbReference>
<dbReference type="SUPFAM" id="SSF55073">
    <property type="entry name" value="Nucleotide cyclase"/>
    <property type="match status" value="1"/>
</dbReference>
<gene>
    <name evidence="3" type="ORF">CW354_15325</name>
</gene>
<dbReference type="RefSeq" id="WP_104830965.1">
    <property type="nucleotide sequence ID" value="NZ_PJCH01000011.1"/>
</dbReference>
<organism evidence="3 4">
    <name type="scientific">Hyphococcus luteus</name>
    <dbReference type="NCBI Taxonomy" id="2058213"/>
    <lineage>
        <taxon>Bacteria</taxon>
        <taxon>Pseudomonadati</taxon>
        <taxon>Pseudomonadota</taxon>
        <taxon>Alphaproteobacteria</taxon>
        <taxon>Parvularculales</taxon>
        <taxon>Parvularculaceae</taxon>
        <taxon>Hyphococcus</taxon>
    </lineage>
</organism>
<dbReference type="Pfam" id="PF00211">
    <property type="entry name" value="Guanylate_cyc"/>
    <property type="match status" value="1"/>
</dbReference>
<dbReference type="CDD" id="cd07302">
    <property type="entry name" value="CHD"/>
    <property type="match status" value="1"/>
</dbReference>
<proteinExistence type="predicted"/>
<dbReference type="OrthoDB" id="9789782at2"/>
<dbReference type="Pfam" id="PF05226">
    <property type="entry name" value="CHASE2"/>
    <property type="match status" value="1"/>
</dbReference>
<dbReference type="GO" id="GO:0006171">
    <property type="term" value="P:cAMP biosynthetic process"/>
    <property type="evidence" value="ECO:0007669"/>
    <property type="project" value="TreeGrafter"/>
</dbReference>
<dbReference type="InterPro" id="IPR029787">
    <property type="entry name" value="Nucleotide_cyclase"/>
</dbReference>
<protein>
    <recommendedName>
        <fullName evidence="2">Guanylate cyclase domain-containing protein</fullName>
    </recommendedName>
</protein>
<dbReference type="Gene3D" id="3.30.70.1230">
    <property type="entry name" value="Nucleotide cyclase"/>
    <property type="match status" value="1"/>
</dbReference>
<dbReference type="GO" id="GO:0035556">
    <property type="term" value="P:intracellular signal transduction"/>
    <property type="evidence" value="ECO:0007669"/>
    <property type="project" value="InterPro"/>
</dbReference>
<feature type="transmembrane region" description="Helical" evidence="1">
    <location>
        <begin position="433"/>
        <end position="455"/>
    </location>
</feature>
<dbReference type="SMART" id="SM01080">
    <property type="entry name" value="CHASE2"/>
    <property type="match status" value="1"/>
</dbReference>